<dbReference type="PROSITE" id="PS50941">
    <property type="entry name" value="CHIT_BIND_I_2"/>
    <property type="match status" value="4"/>
</dbReference>
<dbReference type="InterPro" id="IPR050314">
    <property type="entry name" value="Glycosyl_Hydrlase_18"/>
</dbReference>
<dbReference type="Pfam" id="PF00704">
    <property type="entry name" value="Glyco_hydro_18"/>
    <property type="match status" value="1"/>
</dbReference>
<feature type="domain" description="Chitin-binding type-1" evidence="6">
    <location>
        <begin position="721"/>
        <end position="760"/>
    </location>
</feature>
<name>A0A8T9BW87_9HELO</name>
<evidence type="ECO:0000256" key="1">
    <source>
        <dbReference type="ARBA" id="ARBA00008682"/>
    </source>
</evidence>
<evidence type="ECO:0000259" key="6">
    <source>
        <dbReference type="PROSITE" id="PS50941"/>
    </source>
</evidence>
<feature type="domain" description="GH18" evidence="7">
    <location>
        <begin position="227"/>
        <end position="562"/>
    </location>
</feature>
<dbReference type="SUPFAM" id="SSF54556">
    <property type="entry name" value="Chitinase insertion domain"/>
    <property type="match status" value="1"/>
</dbReference>
<dbReference type="Gene3D" id="3.30.60.10">
    <property type="entry name" value="Endochitinase-like"/>
    <property type="match status" value="4"/>
</dbReference>
<dbReference type="PROSITE" id="PS51910">
    <property type="entry name" value="GH18_2"/>
    <property type="match status" value="1"/>
</dbReference>
<comment type="caution">
    <text evidence="8">The sequence shown here is derived from an EMBL/GenBank/DDBJ whole genome shotgun (WGS) entry which is preliminary data.</text>
</comment>
<dbReference type="GO" id="GO:0005975">
    <property type="term" value="P:carbohydrate metabolic process"/>
    <property type="evidence" value="ECO:0007669"/>
    <property type="project" value="InterPro"/>
</dbReference>
<proteinExistence type="inferred from homology"/>
<keyword evidence="3 4" id="KW-0147">Chitin-binding</keyword>
<feature type="disulfide bond" evidence="4">
    <location>
        <begin position="724"/>
        <end position="739"/>
    </location>
</feature>
<comment type="caution">
    <text evidence="4">Lacks conserved residue(s) required for the propagation of feature annotation.</text>
</comment>
<evidence type="ECO:0000256" key="3">
    <source>
        <dbReference type="ARBA" id="ARBA00022669"/>
    </source>
</evidence>
<dbReference type="InterPro" id="IPR036861">
    <property type="entry name" value="Endochitinase-like_sf"/>
</dbReference>
<reference evidence="8 9" key="1">
    <citation type="submission" date="2018-05" db="EMBL/GenBank/DDBJ databases">
        <title>Genome sequencing and assembly of the regulated plant pathogen Lachnellula willkommii and related sister species for the development of diagnostic species identification markers.</title>
        <authorList>
            <person name="Giroux E."/>
            <person name="Bilodeau G."/>
        </authorList>
    </citation>
    <scope>NUCLEOTIDE SEQUENCE [LARGE SCALE GENOMIC DNA]</scope>
    <source>
        <strain evidence="8 9">CBS 268.59</strain>
    </source>
</reference>
<dbReference type="AlphaFoldDB" id="A0A8T9BW87"/>
<dbReference type="SUPFAM" id="SSF51445">
    <property type="entry name" value="(Trans)glycosidases"/>
    <property type="match status" value="1"/>
</dbReference>
<keyword evidence="9" id="KW-1185">Reference proteome</keyword>
<dbReference type="PANTHER" id="PTHR11177:SF333">
    <property type="entry name" value="CHITINASE"/>
    <property type="match status" value="1"/>
</dbReference>
<dbReference type="Proteomes" id="UP000469558">
    <property type="component" value="Unassembled WGS sequence"/>
</dbReference>
<dbReference type="EC" id="3.2.1.14" evidence="2"/>
<sequence length="817" mass="87218">MFPSVILFIWTFFVLHSVTSHAQLVPYPSTNTTTRNGVCQQNLEQHPPLPVLDIGLDHMLGQMGANATAAENVSIAVENNLPIPAFNRFTVPNQKNAPAQCGPSQACADGSCCNSVSGAEMAEKDSADPEQEGKCGYKAYNCNSTAATSCISNCDAHAMCGVDSLYGQQKCGLNLCCSYLGYCGKGQTTDAHCTNAAPMACQEGFGTCGAVKVPSCPDGKATASKGRKVAYYQGQNIHRPCGKVYPSQIDTSGLSHLNFAFATIDPASFAVIPSDPNEILLYHQFTSLKSRRPPLETWISINGPTTRWSDMCLSSSTRASFISSLIDFMKKWGFQGADLDWEYPAQDGGRKEDTANVALLLKEMRDAFGDKFGISIALPNDFSYLAAWNPSALQSYVTFFNFMAYDLHGPWEEKRLGAELRPQASLLDIEKTILPAWFDDLDPAKINLGLPYYSRGYTVSNTNCMDIGCPYSGLSLPGPCTKEAGIHSLAEIQAIIAERHLTPKFIPEILQKVITFDDQWIPYDDCDTIEGKLKYADEHCLGGSMIWSIDLANVVASRSLENLQLTDGSPEPPLMTISTDGTCGKGKSCFGSPFGDCCSSNGWCGSKVDYCSARKGCQDAFGVCAEDHKGFNPPSSTVTGSPAPSATAPSTDGHCGNGKGCERSIWGDCCSQYGFCGSTPDYCSKEKGCQKAFGLCEGDKPSSSTSSVPVSKPTPLLVSADATCGNGKTCKGSEHGNCCSKHGWCGSTADYCSEDKECQGDFGLCGDNLKMSVDGSCKSGVFCQGSPWGNCCSSHGWCGSTDDYCGDGCQSALGSCS</sequence>
<dbReference type="SUPFAM" id="SSF57016">
    <property type="entry name" value="Plant lectins/antimicrobial peptides"/>
    <property type="match status" value="4"/>
</dbReference>
<gene>
    <name evidence="8" type="primary">CHIT1</name>
    <name evidence="8" type="ORF">LSUE1_G009413</name>
</gene>
<feature type="domain" description="Chitin-binding type-1" evidence="6">
    <location>
        <begin position="762"/>
        <end position="817"/>
    </location>
</feature>
<dbReference type="InterPro" id="IPR001223">
    <property type="entry name" value="Glyco_hydro18_cat"/>
</dbReference>
<dbReference type="GO" id="GO:0008061">
    <property type="term" value="F:chitin binding"/>
    <property type="evidence" value="ECO:0007669"/>
    <property type="project" value="UniProtKB-UniRule"/>
</dbReference>
<feature type="disulfide bond" evidence="4">
    <location>
        <begin position="669"/>
        <end position="683"/>
    </location>
</feature>
<dbReference type="Gene3D" id="3.20.20.80">
    <property type="entry name" value="Glycosidases"/>
    <property type="match status" value="1"/>
</dbReference>
<dbReference type="InterPro" id="IPR029070">
    <property type="entry name" value="Chitinase_insertion_sf"/>
</dbReference>
<dbReference type="SMART" id="SM00270">
    <property type="entry name" value="ChtBD1"/>
    <property type="match status" value="5"/>
</dbReference>
<feature type="disulfide bond" evidence="4">
    <location>
        <begin position="655"/>
        <end position="670"/>
    </location>
</feature>
<organism evidence="8 9">
    <name type="scientific">Lachnellula suecica</name>
    <dbReference type="NCBI Taxonomy" id="602035"/>
    <lineage>
        <taxon>Eukaryota</taxon>
        <taxon>Fungi</taxon>
        <taxon>Dikarya</taxon>
        <taxon>Ascomycota</taxon>
        <taxon>Pezizomycotina</taxon>
        <taxon>Leotiomycetes</taxon>
        <taxon>Helotiales</taxon>
        <taxon>Lachnaceae</taxon>
        <taxon>Lachnellula</taxon>
    </lineage>
</organism>
<feature type="signal peptide" evidence="5">
    <location>
        <begin position="1"/>
        <end position="22"/>
    </location>
</feature>
<dbReference type="PANTHER" id="PTHR11177">
    <property type="entry name" value="CHITINASE"/>
    <property type="match status" value="1"/>
</dbReference>
<accession>A0A8T9BW87</accession>
<feature type="disulfide bond" evidence="4">
    <location>
        <begin position="583"/>
        <end position="598"/>
    </location>
</feature>
<feature type="disulfide bond" evidence="4">
    <location>
        <begin position="597"/>
        <end position="611"/>
    </location>
</feature>
<dbReference type="CDD" id="cd11618">
    <property type="entry name" value="ChtBD1_1"/>
    <property type="match status" value="3"/>
</dbReference>
<dbReference type="SMART" id="SM00636">
    <property type="entry name" value="Glyco_18"/>
    <property type="match status" value="1"/>
</dbReference>
<evidence type="ECO:0000259" key="7">
    <source>
        <dbReference type="PROSITE" id="PS51910"/>
    </source>
</evidence>
<keyword evidence="5" id="KW-0732">Signal</keyword>
<feature type="disulfide bond" evidence="4">
    <location>
        <begin position="738"/>
        <end position="752"/>
    </location>
</feature>
<dbReference type="Gene3D" id="3.10.50.10">
    <property type="match status" value="1"/>
</dbReference>
<feature type="domain" description="Chitin-binding type-1" evidence="6">
    <location>
        <begin position="652"/>
        <end position="698"/>
    </location>
</feature>
<evidence type="ECO:0000256" key="2">
    <source>
        <dbReference type="ARBA" id="ARBA00012729"/>
    </source>
</evidence>
<dbReference type="InterPro" id="IPR017853">
    <property type="entry name" value="GH"/>
</dbReference>
<dbReference type="GO" id="GO:0008843">
    <property type="term" value="F:endochitinase activity"/>
    <property type="evidence" value="ECO:0007669"/>
    <property type="project" value="UniProtKB-EC"/>
</dbReference>
<feature type="chain" id="PRO_5035785429" description="chitinase" evidence="5">
    <location>
        <begin position="23"/>
        <end position="817"/>
    </location>
</feature>
<protein>
    <recommendedName>
        <fullName evidence="2">chitinase</fullName>
        <ecNumber evidence="2">3.2.1.14</ecNumber>
    </recommendedName>
</protein>
<dbReference type="OrthoDB" id="73875at2759"/>
<feature type="domain" description="Chitin-binding type-1" evidence="6">
    <location>
        <begin position="580"/>
        <end position="626"/>
    </location>
</feature>
<feature type="disulfide bond" evidence="4">
    <location>
        <begin position="791"/>
        <end position="805"/>
    </location>
</feature>
<comment type="similarity">
    <text evidence="1">Belongs to the glycosyl hydrolase 18 family. Chitinase class V subfamily.</text>
</comment>
<keyword evidence="4" id="KW-1015">Disulfide bond</keyword>
<evidence type="ECO:0000313" key="8">
    <source>
        <dbReference type="EMBL" id="TVY56649.1"/>
    </source>
</evidence>
<evidence type="ECO:0000256" key="5">
    <source>
        <dbReference type="SAM" id="SignalP"/>
    </source>
</evidence>
<dbReference type="InterPro" id="IPR011583">
    <property type="entry name" value="Chitinase_II/V-like_cat"/>
</dbReference>
<dbReference type="InterPro" id="IPR001002">
    <property type="entry name" value="Chitin-bd_1"/>
</dbReference>
<evidence type="ECO:0000256" key="4">
    <source>
        <dbReference type="PROSITE-ProRule" id="PRU00261"/>
    </source>
</evidence>
<dbReference type="EMBL" id="QGMK01002694">
    <property type="protein sequence ID" value="TVY56649.1"/>
    <property type="molecule type" value="Genomic_DNA"/>
</dbReference>
<evidence type="ECO:0000313" key="9">
    <source>
        <dbReference type="Proteomes" id="UP000469558"/>
    </source>
</evidence>